<organism evidence="3 4">
    <name type="scientific">Eubacterium plexicaudatum ASF492</name>
    <dbReference type="NCBI Taxonomy" id="1235802"/>
    <lineage>
        <taxon>Bacteria</taxon>
        <taxon>Bacillati</taxon>
        <taxon>Bacillota</taxon>
        <taxon>Clostridia</taxon>
        <taxon>Eubacteriales</taxon>
        <taxon>Eubacteriaceae</taxon>
        <taxon>Eubacterium</taxon>
    </lineage>
</organism>
<reference evidence="3 4" key="1">
    <citation type="journal article" date="2014" name="Genome Announc.">
        <title>Draft genome sequences of the altered schaedler flora, a defined bacterial community from gnotobiotic mice.</title>
        <authorList>
            <person name="Wannemuehler M.J."/>
            <person name="Overstreet A.M."/>
            <person name="Ward D.V."/>
            <person name="Phillips G.J."/>
        </authorList>
    </citation>
    <scope>NUCLEOTIDE SEQUENCE [LARGE SCALE GENOMIC DNA]</scope>
    <source>
        <strain evidence="3 4">ASF492</strain>
    </source>
</reference>
<evidence type="ECO:0000256" key="1">
    <source>
        <dbReference type="SAM" id="MobiDB-lite"/>
    </source>
</evidence>
<dbReference type="HOGENOM" id="CLU_455464_0_0_9"/>
<protein>
    <recommendedName>
        <fullName evidence="2">Flagellar hook-length control protein-like C-terminal domain-containing protein</fullName>
    </recommendedName>
</protein>
<feature type="region of interest" description="Disordered" evidence="1">
    <location>
        <begin position="269"/>
        <end position="315"/>
    </location>
</feature>
<dbReference type="STRING" id="1235802.C823_03894"/>
<dbReference type="PATRIC" id="fig|1235802.3.peg.4115"/>
<comment type="caution">
    <text evidence="3">The sequence shown here is derived from an EMBL/GenBank/DDBJ whole genome shotgun (WGS) entry which is preliminary data.</text>
</comment>
<dbReference type="Gene3D" id="3.30.750.140">
    <property type="match status" value="1"/>
</dbReference>
<dbReference type="eggNOG" id="ENOG502Z93Y">
    <property type="taxonomic scope" value="Bacteria"/>
</dbReference>
<sequence length="590" mass="65294">MQIADYLGQYANTLANASASASASAQTAAAVTQSVASELTQMQTGAVFEGSINAMDGSKIVLGLGNGQTIAARLEGSVNLMLGQSVFFQVKSNDGNTIAIKPFMEGQTFNPTIQKALDAAGMEMTKDTMDMVNRMMEEGLPIDKQSLASMRQTLMQNPYVSLDTAVTMTKLGIPVNNQMAAQFENYQNDHHSMLQEMNKVMDGLSQVYAKAPASHLQQLNEQILSILQTDEGSTSNAQLFADPTQQAVADAKQPSQAVTADLPVIPNDAQKQAQDAAGIQQKEGVTEQATSQEVTSQEAEKQGTQAADGKEAAQPRQLAQLLTRHQTAQLEAQLKEVFPKAENLKLNTQLTAKEFLDAVARQLEQQPSADKAALGRLFSGKEYHTLLKEVMQEQWTVKPEELKTEHKVEELYQRLNRQMGQIEQLAKQTGMNTGQLSQAAAQVRDNIEFMNQINQAYTYVQIPLKMANQNAHSDLYVYTNKRNLRKKEGELSAFLHLELENLGTTDVSIKMLDKNVSTKFYLENDAAYDLIEAHLPQLQERLERLGYNCRITVENREEKVDFVEDFLQKSQPATAAAKGMVHRYSFDVRA</sequence>
<feature type="compositionally biased region" description="Polar residues" evidence="1">
    <location>
        <begin position="287"/>
        <end position="305"/>
    </location>
</feature>
<dbReference type="InterPro" id="IPR038610">
    <property type="entry name" value="FliK-like_C_sf"/>
</dbReference>
<feature type="domain" description="Flagellar hook-length control protein-like C-terminal" evidence="2">
    <location>
        <begin position="483"/>
        <end position="549"/>
    </location>
</feature>
<dbReference type="Pfam" id="PF02120">
    <property type="entry name" value="Flg_hook"/>
    <property type="match status" value="1"/>
</dbReference>
<proteinExistence type="predicted"/>
<evidence type="ECO:0000259" key="2">
    <source>
        <dbReference type="Pfam" id="PF02120"/>
    </source>
</evidence>
<keyword evidence="4" id="KW-1185">Reference proteome</keyword>
<dbReference type="Proteomes" id="UP000012589">
    <property type="component" value="Unassembled WGS sequence"/>
</dbReference>
<gene>
    <name evidence="3" type="ORF">C823_03894</name>
</gene>
<dbReference type="OrthoDB" id="1938931at2"/>
<evidence type="ECO:0000313" key="3">
    <source>
        <dbReference type="EMBL" id="EMZ22653.1"/>
    </source>
</evidence>
<dbReference type="InterPro" id="IPR021136">
    <property type="entry name" value="Flagellar_hook_control-like_C"/>
</dbReference>
<evidence type="ECO:0000313" key="4">
    <source>
        <dbReference type="Proteomes" id="UP000012589"/>
    </source>
</evidence>
<dbReference type="EMBL" id="AQFT01000119">
    <property type="protein sequence ID" value="EMZ22653.1"/>
    <property type="molecule type" value="Genomic_DNA"/>
</dbReference>
<accession>N2A882</accession>
<dbReference type="AlphaFoldDB" id="N2A882"/>
<name>N2A882_9FIRM</name>